<proteinExistence type="predicted"/>
<dbReference type="AlphaFoldDB" id="A0A2G2Z7M7"/>
<dbReference type="PANTHER" id="PTHR42908">
    <property type="entry name" value="TRANSLATION ELONGATION FACTOR-RELATED"/>
    <property type="match status" value="1"/>
</dbReference>
<dbReference type="Gene3D" id="2.40.30.10">
    <property type="entry name" value="Translation factors"/>
    <property type="match status" value="1"/>
</dbReference>
<dbReference type="Gene3D" id="3.30.230.10">
    <property type="match status" value="1"/>
</dbReference>
<dbReference type="CDD" id="cd01681">
    <property type="entry name" value="aeEF2_snRNP_like_IV"/>
    <property type="match status" value="1"/>
</dbReference>
<dbReference type="SUPFAM" id="SSF54211">
    <property type="entry name" value="Ribosomal protein S5 domain 2-like"/>
    <property type="match status" value="1"/>
</dbReference>
<reference evidence="4 5" key="2">
    <citation type="journal article" date="2017" name="Genome Biol.">
        <title>New reference genome sequences of hot pepper reveal the massive evolution of plant disease-resistance genes by retroduplication.</title>
        <authorList>
            <person name="Kim S."/>
            <person name="Park J."/>
            <person name="Yeom S.I."/>
            <person name="Kim Y.M."/>
            <person name="Seo E."/>
            <person name="Kim K.T."/>
            <person name="Kim M.S."/>
            <person name="Lee J.M."/>
            <person name="Cheong K."/>
            <person name="Shin H.S."/>
            <person name="Kim S.B."/>
            <person name="Han K."/>
            <person name="Lee J."/>
            <person name="Park M."/>
            <person name="Lee H.A."/>
            <person name="Lee H.Y."/>
            <person name="Lee Y."/>
            <person name="Oh S."/>
            <person name="Lee J.H."/>
            <person name="Choi E."/>
            <person name="Choi E."/>
            <person name="Lee S.E."/>
            <person name="Jeon J."/>
            <person name="Kim H."/>
            <person name="Choi G."/>
            <person name="Song H."/>
            <person name="Lee J."/>
            <person name="Lee S.C."/>
            <person name="Kwon J.K."/>
            <person name="Lee H.Y."/>
            <person name="Koo N."/>
            <person name="Hong Y."/>
            <person name="Kim R.W."/>
            <person name="Kang W.H."/>
            <person name="Huh J.H."/>
            <person name="Kang B.C."/>
            <person name="Yang T.J."/>
            <person name="Lee Y.H."/>
            <person name="Bennetzen J.L."/>
            <person name="Choi D."/>
        </authorList>
    </citation>
    <scope>NUCLEOTIDE SEQUENCE [LARGE SCALE GENOMIC DNA]</scope>
    <source>
        <strain evidence="5">cv. CM334</strain>
    </source>
</reference>
<dbReference type="SUPFAM" id="SSF50447">
    <property type="entry name" value="Translation proteins"/>
    <property type="match status" value="1"/>
</dbReference>
<dbReference type="EMBL" id="AYRZ02000006">
    <property type="protein sequence ID" value="PHT77964.1"/>
    <property type="molecule type" value="Genomic_DNA"/>
</dbReference>
<name>A0A2G2Z7M7_CAPAN</name>
<reference evidence="4 5" key="1">
    <citation type="journal article" date="2014" name="Nat. Genet.">
        <title>Genome sequence of the hot pepper provides insights into the evolution of pungency in Capsicum species.</title>
        <authorList>
            <person name="Kim S."/>
            <person name="Park M."/>
            <person name="Yeom S.I."/>
            <person name="Kim Y.M."/>
            <person name="Lee J.M."/>
            <person name="Lee H.A."/>
            <person name="Seo E."/>
            <person name="Choi J."/>
            <person name="Cheong K."/>
            <person name="Kim K.T."/>
            <person name="Jung K."/>
            <person name="Lee G.W."/>
            <person name="Oh S.K."/>
            <person name="Bae C."/>
            <person name="Kim S.B."/>
            <person name="Lee H.Y."/>
            <person name="Kim S.Y."/>
            <person name="Kim M.S."/>
            <person name="Kang B.C."/>
            <person name="Jo Y.D."/>
            <person name="Yang H.B."/>
            <person name="Jeong H.J."/>
            <person name="Kang W.H."/>
            <person name="Kwon J.K."/>
            <person name="Shin C."/>
            <person name="Lim J.Y."/>
            <person name="Park J.H."/>
            <person name="Huh J.H."/>
            <person name="Kim J.S."/>
            <person name="Kim B.D."/>
            <person name="Cohen O."/>
            <person name="Paran I."/>
            <person name="Suh M.C."/>
            <person name="Lee S.B."/>
            <person name="Kim Y.K."/>
            <person name="Shin Y."/>
            <person name="Noh S.J."/>
            <person name="Park J."/>
            <person name="Seo Y.S."/>
            <person name="Kwon S.Y."/>
            <person name="Kim H.A."/>
            <person name="Park J.M."/>
            <person name="Kim H.J."/>
            <person name="Choi S.B."/>
            <person name="Bosland P.W."/>
            <person name="Reeves G."/>
            <person name="Jo S.H."/>
            <person name="Lee B.W."/>
            <person name="Cho H.T."/>
            <person name="Choi H.S."/>
            <person name="Lee M.S."/>
            <person name="Yu Y."/>
            <person name="Do Choi Y."/>
            <person name="Park B.S."/>
            <person name="van Deynze A."/>
            <person name="Ashrafi H."/>
            <person name="Hill T."/>
            <person name="Kim W.T."/>
            <person name="Pai H.S."/>
            <person name="Ahn H.K."/>
            <person name="Yeam I."/>
            <person name="Giovannoni J.J."/>
            <person name="Rose J.K."/>
            <person name="Sorensen I."/>
            <person name="Lee S.J."/>
            <person name="Kim R.W."/>
            <person name="Choi I.Y."/>
            <person name="Choi B.S."/>
            <person name="Lim J.S."/>
            <person name="Lee Y.H."/>
            <person name="Choi D."/>
        </authorList>
    </citation>
    <scope>NUCLEOTIDE SEQUENCE [LARGE SCALE GENOMIC DNA]</scope>
    <source>
        <strain evidence="5">cv. CM334</strain>
    </source>
</reference>
<keyword evidence="2" id="KW-0251">Elongation factor</keyword>
<keyword evidence="5" id="KW-1185">Reference proteome</keyword>
<accession>A0A2G2Z7M7</accession>
<sequence>MGKKQETVEDVPCGNTVALFGLDQFITKNATLTNEKEVDAHPIRLVKFSLSVVSDPMVFCTVEESGEHVTAGAGNFHLDMCFNDLLNNLTDIAGIIKSDPVVSFRETVLEKSSQTVMSMSPNKHNRLYMQARPLEEGLSEAIDSGQIGPSDDPKVRSKILSEEFGWDKDLAKKI</sequence>
<dbReference type="InterPro" id="IPR009000">
    <property type="entry name" value="Transl_B-barrel_sf"/>
</dbReference>
<keyword evidence="1" id="KW-0963">Cytoplasm</keyword>
<dbReference type="GO" id="GO:0003746">
    <property type="term" value="F:translation elongation factor activity"/>
    <property type="evidence" value="ECO:0007669"/>
    <property type="project" value="UniProtKB-KW"/>
</dbReference>
<comment type="caution">
    <text evidence="4">The sequence shown here is derived from an EMBL/GenBank/DDBJ whole genome shotgun (WGS) entry which is preliminary data.</text>
</comment>
<evidence type="ECO:0008006" key="6">
    <source>
        <dbReference type="Google" id="ProtNLM"/>
    </source>
</evidence>
<evidence type="ECO:0000256" key="3">
    <source>
        <dbReference type="ARBA" id="ARBA00022917"/>
    </source>
</evidence>
<dbReference type="InterPro" id="IPR014721">
    <property type="entry name" value="Ribsml_uS5_D2-typ_fold_subgr"/>
</dbReference>
<evidence type="ECO:0000256" key="2">
    <source>
        <dbReference type="ARBA" id="ARBA00022768"/>
    </source>
</evidence>
<dbReference type="InterPro" id="IPR020568">
    <property type="entry name" value="Ribosomal_Su5_D2-typ_SF"/>
</dbReference>
<evidence type="ECO:0000313" key="5">
    <source>
        <dbReference type="Proteomes" id="UP000222542"/>
    </source>
</evidence>
<evidence type="ECO:0000313" key="4">
    <source>
        <dbReference type="EMBL" id="PHT77964.1"/>
    </source>
</evidence>
<dbReference type="Proteomes" id="UP000222542">
    <property type="component" value="Unassembled WGS sequence"/>
</dbReference>
<dbReference type="Gramene" id="PHT77964">
    <property type="protein sequence ID" value="PHT77964"/>
    <property type="gene ID" value="T459_16016"/>
</dbReference>
<dbReference type="Gene3D" id="3.30.70.870">
    <property type="entry name" value="Elongation Factor G (Translational Gtpase), domain 3"/>
    <property type="match status" value="1"/>
</dbReference>
<keyword evidence="3" id="KW-0648">Protein biosynthesis</keyword>
<evidence type="ECO:0000256" key="1">
    <source>
        <dbReference type="ARBA" id="ARBA00022490"/>
    </source>
</evidence>
<dbReference type="STRING" id="4072.A0A2G2Z7M7"/>
<organism evidence="4 5">
    <name type="scientific">Capsicum annuum</name>
    <name type="common">Capsicum pepper</name>
    <dbReference type="NCBI Taxonomy" id="4072"/>
    <lineage>
        <taxon>Eukaryota</taxon>
        <taxon>Viridiplantae</taxon>
        <taxon>Streptophyta</taxon>
        <taxon>Embryophyta</taxon>
        <taxon>Tracheophyta</taxon>
        <taxon>Spermatophyta</taxon>
        <taxon>Magnoliopsida</taxon>
        <taxon>eudicotyledons</taxon>
        <taxon>Gunneridae</taxon>
        <taxon>Pentapetalae</taxon>
        <taxon>asterids</taxon>
        <taxon>lamiids</taxon>
        <taxon>Solanales</taxon>
        <taxon>Solanaceae</taxon>
        <taxon>Solanoideae</taxon>
        <taxon>Capsiceae</taxon>
        <taxon>Capsicum</taxon>
    </lineage>
</organism>
<protein>
    <recommendedName>
        <fullName evidence="6">Elongation factor 2</fullName>
    </recommendedName>
</protein>
<dbReference type="PANTHER" id="PTHR42908:SF10">
    <property type="entry name" value="EUKARYOTIC TRANSLATION ELONGATION FACTOR 2"/>
    <property type="match status" value="1"/>
</dbReference>
<gene>
    <name evidence="4" type="ORF">T459_16016</name>
</gene>